<evidence type="ECO:0000313" key="3">
    <source>
        <dbReference type="Proteomes" id="UP000829196"/>
    </source>
</evidence>
<gene>
    <name evidence="2" type="ORF">KFK09_003497</name>
</gene>
<keyword evidence="3" id="KW-1185">Reference proteome</keyword>
<keyword evidence="1" id="KW-0472">Membrane</keyword>
<sequence>MVPTGTWYLHQLKEFTGSGLVWGLDGSRFCAVWALGWTGWMFCCWMYSGCWCWRFFFLLLFVGCFLGLRYFPVLQLVWEDSQFDFLFCLLSLVSVGFSLWYQACFAGFWSFALVLGRIRVMIVGFADSDISIPLFSVS</sequence>
<keyword evidence="1" id="KW-1133">Transmembrane helix</keyword>
<dbReference type="EMBL" id="JAGYWB010000004">
    <property type="protein sequence ID" value="KAI0524133.1"/>
    <property type="molecule type" value="Genomic_DNA"/>
</dbReference>
<dbReference type="Proteomes" id="UP000829196">
    <property type="component" value="Unassembled WGS sequence"/>
</dbReference>
<accession>A0A8T3C0C3</accession>
<feature type="transmembrane region" description="Helical" evidence="1">
    <location>
        <begin position="54"/>
        <end position="71"/>
    </location>
</feature>
<reference evidence="2" key="1">
    <citation type="journal article" date="2022" name="Front. Genet.">
        <title>Chromosome-Scale Assembly of the Dendrobium nobile Genome Provides Insights Into the Molecular Mechanism of the Biosynthesis of the Medicinal Active Ingredient of Dendrobium.</title>
        <authorList>
            <person name="Xu Q."/>
            <person name="Niu S.-C."/>
            <person name="Li K.-L."/>
            <person name="Zheng P.-J."/>
            <person name="Zhang X.-J."/>
            <person name="Jia Y."/>
            <person name="Liu Y."/>
            <person name="Niu Y.-X."/>
            <person name="Yu L.-H."/>
            <person name="Chen D.-F."/>
            <person name="Zhang G.-Q."/>
        </authorList>
    </citation>
    <scope>NUCLEOTIDE SEQUENCE</scope>
    <source>
        <tissue evidence="2">Leaf</tissue>
    </source>
</reference>
<evidence type="ECO:0000256" key="1">
    <source>
        <dbReference type="SAM" id="Phobius"/>
    </source>
</evidence>
<protein>
    <recommendedName>
        <fullName evidence="4">Transmembrane protein</fullName>
    </recommendedName>
</protein>
<evidence type="ECO:0008006" key="4">
    <source>
        <dbReference type="Google" id="ProtNLM"/>
    </source>
</evidence>
<name>A0A8T3C0C3_DENNO</name>
<dbReference type="AlphaFoldDB" id="A0A8T3C0C3"/>
<evidence type="ECO:0000313" key="2">
    <source>
        <dbReference type="EMBL" id="KAI0524133.1"/>
    </source>
</evidence>
<organism evidence="2 3">
    <name type="scientific">Dendrobium nobile</name>
    <name type="common">Orchid</name>
    <dbReference type="NCBI Taxonomy" id="94219"/>
    <lineage>
        <taxon>Eukaryota</taxon>
        <taxon>Viridiplantae</taxon>
        <taxon>Streptophyta</taxon>
        <taxon>Embryophyta</taxon>
        <taxon>Tracheophyta</taxon>
        <taxon>Spermatophyta</taxon>
        <taxon>Magnoliopsida</taxon>
        <taxon>Liliopsida</taxon>
        <taxon>Asparagales</taxon>
        <taxon>Orchidaceae</taxon>
        <taxon>Epidendroideae</taxon>
        <taxon>Malaxideae</taxon>
        <taxon>Dendrobiinae</taxon>
        <taxon>Dendrobium</taxon>
    </lineage>
</organism>
<proteinExistence type="predicted"/>
<keyword evidence="1" id="KW-0812">Transmembrane</keyword>
<feature type="transmembrane region" description="Helical" evidence="1">
    <location>
        <begin position="29"/>
        <end position="48"/>
    </location>
</feature>
<comment type="caution">
    <text evidence="2">The sequence shown here is derived from an EMBL/GenBank/DDBJ whole genome shotgun (WGS) entry which is preliminary data.</text>
</comment>